<dbReference type="Proteomes" id="UP000248706">
    <property type="component" value="Unassembled WGS sequence"/>
</dbReference>
<dbReference type="SUPFAM" id="SSF51905">
    <property type="entry name" value="FAD/NAD(P)-binding domain"/>
    <property type="match status" value="1"/>
</dbReference>
<protein>
    <recommendedName>
        <fullName evidence="3">Amine oxidase domain-containing protein</fullName>
    </recommendedName>
</protein>
<dbReference type="PANTHER" id="PTHR43734:SF1">
    <property type="entry name" value="PHYTOENE DESATURASE"/>
    <property type="match status" value="1"/>
</dbReference>
<comment type="caution">
    <text evidence="1">The sequence shown here is derived from an EMBL/GenBank/DDBJ whole genome shotgun (WGS) entry which is preliminary data.</text>
</comment>
<evidence type="ECO:0000313" key="1">
    <source>
        <dbReference type="EMBL" id="RAQ98499.1"/>
    </source>
</evidence>
<dbReference type="Gene3D" id="3.50.50.60">
    <property type="entry name" value="FAD/NAD(P)-binding domain"/>
    <property type="match status" value="1"/>
</dbReference>
<dbReference type="EMBL" id="MCIF01000002">
    <property type="protein sequence ID" value="RAQ98499.1"/>
    <property type="molecule type" value="Genomic_DNA"/>
</dbReference>
<accession>A0A328VML0</accession>
<evidence type="ECO:0000313" key="2">
    <source>
        <dbReference type="Proteomes" id="UP000248706"/>
    </source>
</evidence>
<dbReference type="InterPro" id="IPR036188">
    <property type="entry name" value="FAD/NAD-bd_sf"/>
</dbReference>
<sequence>MKQTDVVIIGGGLTGLTVATYVARAGLQAAVFEKAASIGGRAATQDHQGYSLNRGGHALYPGGAATRVLRELAISVPAGSPRNVQALLQG</sequence>
<dbReference type="Pfam" id="PF13450">
    <property type="entry name" value="NAD_binding_8"/>
    <property type="match status" value="1"/>
</dbReference>
<dbReference type="PANTHER" id="PTHR43734">
    <property type="entry name" value="PHYTOENE DESATURASE"/>
    <property type="match status" value="1"/>
</dbReference>
<proteinExistence type="predicted"/>
<name>A0A328VML0_9CHLR</name>
<organism evidence="1 2">
    <name type="scientific">Thermogemmatispora tikiterensis</name>
    <dbReference type="NCBI Taxonomy" id="1825093"/>
    <lineage>
        <taxon>Bacteria</taxon>
        <taxon>Bacillati</taxon>
        <taxon>Chloroflexota</taxon>
        <taxon>Ktedonobacteria</taxon>
        <taxon>Thermogemmatisporales</taxon>
        <taxon>Thermogemmatisporaceae</taxon>
        <taxon>Thermogemmatispora</taxon>
    </lineage>
</organism>
<reference evidence="1 2" key="1">
    <citation type="submission" date="2016-08" db="EMBL/GenBank/DDBJ databases">
        <title>Analysis of Carbohydrate Active Enzymes in Thermogemmatispora T81 Reveals Carbohydrate Degradation Ability.</title>
        <authorList>
            <person name="Tomazini A."/>
            <person name="Lal S."/>
            <person name="Stott M."/>
            <person name="Henrissat B."/>
            <person name="Polikarpov I."/>
            <person name="Sparling R."/>
            <person name="Levin D.B."/>
        </authorList>
    </citation>
    <scope>NUCLEOTIDE SEQUENCE [LARGE SCALE GENOMIC DNA]</scope>
    <source>
        <strain evidence="1 2">T81</strain>
    </source>
</reference>
<dbReference type="AlphaFoldDB" id="A0A328VML0"/>
<evidence type="ECO:0008006" key="3">
    <source>
        <dbReference type="Google" id="ProtNLM"/>
    </source>
</evidence>
<gene>
    <name evidence="1" type="ORF">A4R35_23355</name>
</gene>
<keyword evidence="2" id="KW-1185">Reference proteome</keyword>